<feature type="transmembrane region" description="Helical" evidence="1">
    <location>
        <begin position="7"/>
        <end position="25"/>
    </location>
</feature>
<reference evidence="2 3" key="1">
    <citation type="journal article" date="2015" name="Genome Announc.">
        <title>Draft Genome Sequences of Marine Isolates of Thalassomonas viridans and Thalassomonas actiniarum.</title>
        <authorList>
            <person name="Olonade I."/>
            <person name="van Zyl L.J."/>
            <person name="Trindade M."/>
        </authorList>
    </citation>
    <scope>NUCLEOTIDE SEQUENCE [LARGE SCALE GENOMIC DNA]</scope>
    <source>
        <strain evidence="2 3">A5K-106</strain>
    </source>
</reference>
<feature type="transmembrane region" description="Helical" evidence="1">
    <location>
        <begin position="95"/>
        <end position="118"/>
    </location>
</feature>
<dbReference type="EMBL" id="CP059735">
    <property type="protein sequence ID" value="WDD97890.1"/>
    <property type="molecule type" value="Genomic_DNA"/>
</dbReference>
<dbReference type="AlphaFoldDB" id="A0AAE9YMQ8"/>
<name>A0AAE9YMQ8_9GAMM</name>
<dbReference type="KEGG" id="tact:SG35_021750"/>
<proteinExistence type="predicted"/>
<keyword evidence="1" id="KW-1133">Transmembrane helix</keyword>
<evidence type="ECO:0000256" key="1">
    <source>
        <dbReference type="SAM" id="Phobius"/>
    </source>
</evidence>
<accession>A0AAE9YMQ8</accession>
<dbReference type="RefSeq" id="WP_044832051.1">
    <property type="nucleotide sequence ID" value="NZ_CP059735.1"/>
</dbReference>
<sequence length="121" mass="13167">MDALKGVIITAISSLLTAILFAYLFRFPIPMIGYIGPLGDVSIYEASVTDVVKSVALAWGFYGMLGGFIILFLCGAITGVLTGRKYSQTSNKNSMIVLWSIMISTIPVFVLSILDYIFGPW</sequence>
<reference evidence="2 3" key="2">
    <citation type="journal article" date="2022" name="Mar. Drugs">
        <title>Bioassay-Guided Fractionation Leads to the Detection of Cholic Acid Generated by the Rare Thalassomonas sp.</title>
        <authorList>
            <person name="Pheiffer F."/>
            <person name="Schneider Y.K."/>
            <person name="Hansen E.H."/>
            <person name="Andersen J.H."/>
            <person name="Isaksson J."/>
            <person name="Busche T."/>
            <person name="R C."/>
            <person name="Kalinowski J."/>
            <person name="Zyl L.V."/>
            <person name="Trindade M."/>
        </authorList>
    </citation>
    <scope>NUCLEOTIDE SEQUENCE [LARGE SCALE GENOMIC DNA]</scope>
    <source>
        <strain evidence="2 3">A5K-106</strain>
    </source>
</reference>
<evidence type="ECO:0000313" key="3">
    <source>
        <dbReference type="Proteomes" id="UP000032568"/>
    </source>
</evidence>
<protein>
    <submittedName>
        <fullName evidence="2">Uncharacterized protein</fullName>
    </submittedName>
</protein>
<feature type="transmembrane region" description="Helical" evidence="1">
    <location>
        <begin position="59"/>
        <end position="83"/>
    </location>
</feature>
<keyword evidence="1" id="KW-0812">Transmembrane</keyword>
<keyword evidence="1" id="KW-0472">Membrane</keyword>
<keyword evidence="3" id="KW-1185">Reference proteome</keyword>
<evidence type="ECO:0000313" key="2">
    <source>
        <dbReference type="EMBL" id="WDD97890.1"/>
    </source>
</evidence>
<gene>
    <name evidence="2" type="ORF">SG35_021750</name>
</gene>
<organism evidence="2 3">
    <name type="scientific">Thalassomonas actiniarum</name>
    <dbReference type="NCBI Taxonomy" id="485447"/>
    <lineage>
        <taxon>Bacteria</taxon>
        <taxon>Pseudomonadati</taxon>
        <taxon>Pseudomonadota</taxon>
        <taxon>Gammaproteobacteria</taxon>
        <taxon>Alteromonadales</taxon>
        <taxon>Colwelliaceae</taxon>
        <taxon>Thalassomonas</taxon>
    </lineage>
</organism>
<dbReference type="Proteomes" id="UP000032568">
    <property type="component" value="Chromosome"/>
</dbReference>